<organism evidence="1 2">
    <name type="scientific">Levilactobacillus acidifarinae DSM 19394 = JCM 15949</name>
    <dbReference type="NCBI Taxonomy" id="1423715"/>
    <lineage>
        <taxon>Bacteria</taxon>
        <taxon>Bacillati</taxon>
        <taxon>Bacillota</taxon>
        <taxon>Bacilli</taxon>
        <taxon>Lactobacillales</taxon>
        <taxon>Lactobacillaceae</taxon>
        <taxon>Levilactobacillus</taxon>
    </lineage>
</organism>
<dbReference type="SUPFAM" id="SSF53474">
    <property type="entry name" value="alpha/beta-Hydrolases"/>
    <property type="match status" value="1"/>
</dbReference>
<proteinExistence type="predicted"/>
<keyword evidence="1" id="KW-0378">Hydrolase</keyword>
<dbReference type="GO" id="GO:0016787">
    <property type="term" value="F:hydrolase activity"/>
    <property type="evidence" value="ECO:0007669"/>
    <property type="project" value="UniProtKB-KW"/>
</dbReference>
<dbReference type="AlphaFoldDB" id="A0A0R1LV09"/>
<comment type="caution">
    <text evidence="1">The sequence shown here is derived from an EMBL/GenBank/DDBJ whole genome shotgun (WGS) entry which is preliminary data.</text>
</comment>
<dbReference type="Gene3D" id="3.40.50.1820">
    <property type="entry name" value="alpha/beta hydrolase"/>
    <property type="match status" value="1"/>
</dbReference>
<evidence type="ECO:0000313" key="2">
    <source>
        <dbReference type="Proteomes" id="UP000051955"/>
    </source>
</evidence>
<dbReference type="RefSeq" id="WP_057801795.1">
    <property type="nucleotide sequence ID" value="NZ_AZDV01000005.1"/>
</dbReference>
<reference evidence="1 2" key="1">
    <citation type="journal article" date="2015" name="Genome Announc.">
        <title>Expanding the biotechnology potential of lactobacilli through comparative genomics of 213 strains and associated genera.</title>
        <authorList>
            <person name="Sun Z."/>
            <person name="Harris H.M."/>
            <person name="McCann A."/>
            <person name="Guo C."/>
            <person name="Argimon S."/>
            <person name="Zhang W."/>
            <person name="Yang X."/>
            <person name="Jeffery I.B."/>
            <person name="Cooney J.C."/>
            <person name="Kagawa T.F."/>
            <person name="Liu W."/>
            <person name="Song Y."/>
            <person name="Salvetti E."/>
            <person name="Wrobel A."/>
            <person name="Rasinkangas P."/>
            <person name="Parkhill J."/>
            <person name="Rea M.C."/>
            <person name="O'Sullivan O."/>
            <person name="Ritari J."/>
            <person name="Douillard F.P."/>
            <person name="Paul Ross R."/>
            <person name="Yang R."/>
            <person name="Briner A.E."/>
            <person name="Felis G.E."/>
            <person name="de Vos W.M."/>
            <person name="Barrangou R."/>
            <person name="Klaenhammer T.R."/>
            <person name="Caufield P.W."/>
            <person name="Cui Y."/>
            <person name="Zhang H."/>
            <person name="O'Toole P.W."/>
        </authorList>
    </citation>
    <scope>NUCLEOTIDE SEQUENCE [LARGE SCALE GENOMIC DNA]</scope>
    <source>
        <strain evidence="1 2">DSM 19394</strain>
    </source>
</reference>
<dbReference type="PATRIC" id="fig|1423715.3.peg.2800"/>
<dbReference type="OrthoDB" id="2301165at2"/>
<gene>
    <name evidence="1" type="ORF">FD25_GL002719</name>
</gene>
<accession>A0A0R1LV09</accession>
<name>A0A0R1LV09_9LACO</name>
<dbReference type="STRING" id="1423715.FD25_GL002719"/>
<dbReference type="Proteomes" id="UP000051955">
    <property type="component" value="Unassembled WGS sequence"/>
</dbReference>
<dbReference type="EMBL" id="AZDV01000005">
    <property type="protein sequence ID" value="KRK96250.1"/>
    <property type="molecule type" value="Genomic_DNA"/>
</dbReference>
<evidence type="ECO:0000313" key="1">
    <source>
        <dbReference type="EMBL" id="KRK96250.1"/>
    </source>
</evidence>
<dbReference type="InterPro" id="IPR029058">
    <property type="entry name" value="AB_hydrolase_fold"/>
</dbReference>
<keyword evidence="2" id="KW-1185">Reference proteome</keyword>
<dbReference type="InterPro" id="IPR010315">
    <property type="entry name" value="DUF915_hydro-like"/>
</dbReference>
<sequence length="271" mass="30745">MDNKWRWLPVALGGGWFSYHWLSRRAVQSLPTAGRRDCQSTPTPTLFIPGWGGNAWTYNGMLRWFARQGYAAKVLTVRVDYRNHLHFQGAWTGQADNPTIQVLFDRNLTFDYRQQTRWVTQILRALHRRYGVTSYNAVAHSWGGSAMVQSLVQDGADPSLPRLRRLVLLGTPVNEGQANQPDPAYQRLLTLRQNLWANAGAEIHNVYGRLAGHATDGQVPVWQATALRGVVAQSPIHYTEHPIPGLGHGRLHSARKMWQLIAQLLWLKKDD</sequence>
<dbReference type="Pfam" id="PF06028">
    <property type="entry name" value="DUF915"/>
    <property type="match status" value="1"/>
</dbReference>
<protein>
    <submittedName>
        <fullName evidence="1">Alpha beta hydrolase</fullName>
    </submittedName>
</protein>